<organism evidence="4 5">
    <name type="scientific">Actinobacillus pleuropneumoniae</name>
    <name type="common">Haemophilus pleuropneumoniae</name>
    <dbReference type="NCBI Taxonomy" id="715"/>
    <lineage>
        <taxon>Bacteria</taxon>
        <taxon>Pseudomonadati</taxon>
        <taxon>Pseudomonadota</taxon>
        <taxon>Gammaproteobacteria</taxon>
        <taxon>Pasteurellales</taxon>
        <taxon>Pasteurellaceae</taxon>
        <taxon>Actinobacillus</taxon>
    </lineage>
</organism>
<proteinExistence type="predicted"/>
<dbReference type="Proteomes" id="UP001077788">
    <property type="component" value="Unassembled WGS sequence"/>
</dbReference>
<dbReference type="AlphaFoldDB" id="A0A9Q4DJ14"/>
<dbReference type="RefSeq" id="WP_237601112.1">
    <property type="nucleotide sequence ID" value="NZ_CBDBSY010000031.1"/>
</dbReference>
<dbReference type="PANTHER" id="PTHR22916:SF51">
    <property type="entry name" value="GLYCOSYLTRANSFERASE EPSH-RELATED"/>
    <property type="match status" value="1"/>
</dbReference>
<evidence type="ECO:0000313" key="4">
    <source>
        <dbReference type="EMBL" id="MCY6524089.1"/>
    </source>
</evidence>
<dbReference type="PANTHER" id="PTHR22916">
    <property type="entry name" value="GLYCOSYLTRANSFERASE"/>
    <property type="match status" value="1"/>
</dbReference>
<dbReference type="InterPro" id="IPR001173">
    <property type="entry name" value="Glyco_trans_2-like"/>
</dbReference>
<dbReference type="EMBL" id="JAPQFC010000001">
    <property type="protein sequence ID" value="MCY6524089.1"/>
    <property type="molecule type" value="Genomic_DNA"/>
</dbReference>
<dbReference type="SUPFAM" id="SSF53448">
    <property type="entry name" value="Nucleotide-diphospho-sugar transferases"/>
    <property type="match status" value="1"/>
</dbReference>
<keyword evidence="2 4" id="KW-0808">Transferase</keyword>
<reference evidence="4" key="2">
    <citation type="submission" date="2022-12" db="EMBL/GenBank/DDBJ databases">
        <authorList>
            <person name="Kardos G."/>
            <person name="Sarkozi R."/>
            <person name="Laczko L."/>
            <person name="Marton S."/>
            <person name="Makrai L."/>
            <person name="Banyai K."/>
            <person name="Fodor L."/>
        </authorList>
    </citation>
    <scope>NUCLEOTIDE SEQUENCE</scope>
    <source>
        <strain evidence="4">84/14</strain>
    </source>
</reference>
<name>A0A9Q4DJ14_ACTPL</name>
<gene>
    <name evidence="4" type="ORF">OYG11_07605</name>
</gene>
<evidence type="ECO:0000256" key="1">
    <source>
        <dbReference type="ARBA" id="ARBA00022676"/>
    </source>
</evidence>
<evidence type="ECO:0000259" key="3">
    <source>
        <dbReference type="Pfam" id="PF00535"/>
    </source>
</evidence>
<accession>A0A9Q4DJ14</accession>
<dbReference type="InterPro" id="IPR029044">
    <property type="entry name" value="Nucleotide-diphossugar_trans"/>
</dbReference>
<evidence type="ECO:0000313" key="5">
    <source>
        <dbReference type="Proteomes" id="UP001077788"/>
    </source>
</evidence>
<dbReference type="Gene3D" id="3.90.550.10">
    <property type="entry name" value="Spore Coat Polysaccharide Biosynthesis Protein SpsA, Chain A"/>
    <property type="match status" value="1"/>
</dbReference>
<dbReference type="CDD" id="cd00761">
    <property type="entry name" value="Glyco_tranf_GTA_type"/>
    <property type="match status" value="1"/>
</dbReference>
<dbReference type="EC" id="2.4.-.-" evidence="4"/>
<dbReference type="Pfam" id="PF00535">
    <property type="entry name" value="Glycos_transf_2"/>
    <property type="match status" value="1"/>
</dbReference>
<protein>
    <submittedName>
        <fullName evidence="4">Glycosyltransferase</fullName>
        <ecNumber evidence="4">2.4.-.-</ecNumber>
    </submittedName>
</protein>
<evidence type="ECO:0000256" key="2">
    <source>
        <dbReference type="ARBA" id="ARBA00022679"/>
    </source>
</evidence>
<reference evidence="4" key="1">
    <citation type="journal article" date="2021" name="Vet Sci">
        <title>O-Serogroups and Pathovirotypes of Escherichia coli Isolated from Post-Weaning Piglets Showing Diarrhoea and/or Oedema in South Korea.</title>
        <authorList>
            <person name="Byun J.W."/>
            <person name="Moon B.Y."/>
            <person name="Do K.H."/>
            <person name="Lee K."/>
            <person name="Lee H.Y."/>
            <person name="Kim W.I."/>
            <person name="So B."/>
            <person name="Lee W.K."/>
        </authorList>
    </citation>
    <scope>NUCLEOTIDE SEQUENCE</scope>
    <source>
        <strain evidence="4">84/14</strain>
    </source>
</reference>
<feature type="domain" description="Glycosyltransferase 2-like" evidence="3">
    <location>
        <begin position="6"/>
        <end position="123"/>
    </location>
</feature>
<comment type="caution">
    <text evidence="4">The sequence shown here is derived from an EMBL/GenBank/DDBJ whole genome shotgun (WGS) entry which is preliminary data.</text>
</comment>
<dbReference type="GO" id="GO:0016758">
    <property type="term" value="F:hexosyltransferase activity"/>
    <property type="evidence" value="ECO:0007669"/>
    <property type="project" value="UniProtKB-ARBA"/>
</dbReference>
<keyword evidence="1 4" id="KW-0328">Glycosyltransferase</keyword>
<sequence>MSPKVSILVPIYNTSRFIEKCAISLFEQTFQDIEYIFINDCTPDNSIEILKNVIDLYPNRKKYVKILEHQENKGLASSRNTGIANAKGEYILHVDSDDYIDLYAVELLYNKAIQDNADIVMCDALWEWNKTSKLVIQNIGNSNQDCLEMILSGKSPPCVWNKLFKRELYINNRIKALDGVNFGEDYLVTPQLIYFSNKISKVDKPLYHYIQFNTNAYTKNISKKSVYDIISVLNELTRFFKEKEDYFLYREVLLRAKLRKKIEMLMNVSLSDLRELFNIFPEVDDYRDVSFLTFREKISYFFIKNKWVDGFILYRRLYKFLFYLYKVCKGR</sequence>